<proteinExistence type="predicted"/>
<sequence>MFNNCPPAWVEFEALHHRLLLFLSSSWAIKSKLIIESDCIQLIDWCLEREVPPYPIRSRVQEVVERLSSKGFCVRWIPRLYNLDTDPLAKAGID</sequence>
<evidence type="ECO:0000313" key="2">
    <source>
        <dbReference type="Proteomes" id="UP001472677"/>
    </source>
</evidence>
<dbReference type="EMBL" id="JBBPBM010000007">
    <property type="protein sequence ID" value="KAK8575079.1"/>
    <property type="molecule type" value="Genomic_DNA"/>
</dbReference>
<comment type="caution">
    <text evidence="1">The sequence shown here is derived from an EMBL/GenBank/DDBJ whole genome shotgun (WGS) entry which is preliminary data.</text>
</comment>
<dbReference type="SUPFAM" id="SSF53098">
    <property type="entry name" value="Ribonuclease H-like"/>
    <property type="match status" value="1"/>
</dbReference>
<evidence type="ECO:0008006" key="3">
    <source>
        <dbReference type="Google" id="ProtNLM"/>
    </source>
</evidence>
<accession>A0ABR2F9Y8</accession>
<dbReference type="Proteomes" id="UP001472677">
    <property type="component" value="Unassembled WGS sequence"/>
</dbReference>
<evidence type="ECO:0000313" key="1">
    <source>
        <dbReference type="EMBL" id="KAK8575079.1"/>
    </source>
</evidence>
<dbReference type="InterPro" id="IPR012337">
    <property type="entry name" value="RNaseH-like_sf"/>
</dbReference>
<gene>
    <name evidence="1" type="ORF">V6N12_062756</name>
</gene>
<organism evidence="1 2">
    <name type="scientific">Hibiscus sabdariffa</name>
    <name type="common">roselle</name>
    <dbReference type="NCBI Taxonomy" id="183260"/>
    <lineage>
        <taxon>Eukaryota</taxon>
        <taxon>Viridiplantae</taxon>
        <taxon>Streptophyta</taxon>
        <taxon>Embryophyta</taxon>
        <taxon>Tracheophyta</taxon>
        <taxon>Spermatophyta</taxon>
        <taxon>Magnoliopsida</taxon>
        <taxon>eudicotyledons</taxon>
        <taxon>Gunneridae</taxon>
        <taxon>Pentapetalae</taxon>
        <taxon>rosids</taxon>
        <taxon>malvids</taxon>
        <taxon>Malvales</taxon>
        <taxon>Malvaceae</taxon>
        <taxon>Malvoideae</taxon>
        <taxon>Hibiscus</taxon>
    </lineage>
</organism>
<name>A0ABR2F9Y8_9ROSI</name>
<keyword evidence="2" id="KW-1185">Reference proteome</keyword>
<protein>
    <recommendedName>
        <fullName evidence="3">RNase H type-1 domain-containing protein</fullName>
    </recommendedName>
</protein>
<reference evidence="1 2" key="1">
    <citation type="journal article" date="2024" name="G3 (Bethesda)">
        <title>Genome assembly of Hibiscus sabdariffa L. provides insights into metabolisms of medicinal natural products.</title>
        <authorList>
            <person name="Kim T."/>
        </authorList>
    </citation>
    <scope>NUCLEOTIDE SEQUENCE [LARGE SCALE GENOMIC DNA]</scope>
    <source>
        <strain evidence="1">TK-2024</strain>
        <tissue evidence="1">Old leaves</tissue>
    </source>
</reference>